<reference evidence="3" key="1">
    <citation type="submission" date="2022-11" db="UniProtKB">
        <authorList>
            <consortium name="WormBaseParasite"/>
        </authorList>
    </citation>
    <scope>IDENTIFICATION</scope>
</reference>
<name>A0A915JE47_ROMCU</name>
<feature type="compositionally biased region" description="Polar residues" evidence="1">
    <location>
        <begin position="120"/>
        <end position="130"/>
    </location>
</feature>
<protein>
    <submittedName>
        <fullName evidence="3">Uncharacterized protein</fullName>
    </submittedName>
</protein>
<feature type="region of interest" description="Disordered" evidence="1">
    <location>
        <begin position="216"/>
        <end position="246"/>
    </location>
</feature>
<feature type="compositionally biased region" description="Low complexity" evidence="1">
    <location>
        <begin position="216"/>
        <end position="234"/>
    </location>
</feature>
<dbReference type="WBParaSite" id="nRc.2.0.1.t24795-RA">
    <property type="protein sequence ID" value="nRc.2.0.1.t24795-RA"/>
    <property type="gene ID" value="nRc.2.0.1.g24795"/>
</dbReference>
<dbReference type="AlphaFoldDB" id="A0A915JE47"/>
<keyword evidence="2" id="KW-1185">Reference proteome</keyword>
<accession>A0A915JE47</accession>
<evidence type="ECO:0000313" key="2">
    <source>
        <dbReference type="Proteomes" id="UP000887565"/>
    </source>
</evidence>
<proteinExistence type="predicted"/>
<dbReference type="Proteomes" id="UP000887565">
    <property type="component" value="Unplaced"/>
</dbReference>
<organism evidence="2 3">
    <name type="scientific">Romanomermis culicivorax</name>
    <name type="common">Nematode worm</name>
    <dbReference type="NCBI Taxonomy" id="13658"/>
    <lineage>
        <taxon>Eukaryota</taxon>
        <taxon>Metazoa</taxon>
        <taxon>Ecdysozoa</taxon>
        <taxon>Nematoda</taxon>
        <taxon>Enoplea</taxon>
        <taxon>Dorylaimia</taxon>
        <taxon>Mermithida</taxon>
        <taxon>Mermithoidea</taxon>
        <taxon>Mermithidae</taxon>
        <taxon>Romanomermis</taxon>
    </lineage>
</organism>
<feature type="region of interest" description="Disordered" evidence="1">
    <location>
        <begin position="70"/>
        <end position="138"/>
    </location>
</feature>
<feature type="compositionally biased region" description="Basic and acidic residues" evidence="1">
    <location>
        <begin position="104"/>
        <end position="119"/>
    </location>
</feature>
<sequence>MDIPEESTLDQSTSMDVVPAEPAIMLPWMAPAVDRHIYLATPAILPKPPIIATVAAARYSAPEEADYCKSHKMRWTDGPRTGRTPPPSTSPTERGKMPSKWTTRRSEQHNQQKAPEEAHQTSSLTSGTQQPKEEAYKHSFHGSPLKLIDYISPLHRDAEIQKCMEALKNLPKMVFKVLLLLLPPIDVEPATSSSISLPPRATSLPPTAPTLATATTVTHTTSLPPTTPTSIQTTRPAQPPLVTMTR</sequence>
<evidence type="ECO:0000313" key="3">
    <source>
        <dbReference type="WBParaSite" id="nRc.2.0.1.t24795-RA"/>
    </source>
</evidence>
<evidence type="ECO:0000256" key="1">
    <source>
        <dbReference type="SAM" id="MobiDB-lite"/>
    </source>
</evidence>